<evidence type="ECO:0000313" key="6">
    <source>
        <dbReference type="Proteomes" id="UP000317243"/>
    </source>
</evidence>
<dbReference type="Gene3D" id="1.25.40.10">
    <property type="entry name" value="Tetratricopeptide repeat domain"/>
    <property type="match status" value="2"/>
</dbReference>
<keyword evidence="1" id="KW-0677">Repeat</keyword>
<sequence>MRSPQSPQSETRRTLPWWKKCCFAFVTVAIGFAGVELTLWAIGVDPVTSDEDPFVGFSSNSPLLERKGKNYSTRPAKLSHFNAQTFPAQKTEDTQRIFCLGGSTTYVRPYDDRTSFAGWLREILPAADPQQNWEVINGGGISYASYRVSNVVEEVLNYSPDLLIIYTGHNEFLEQRTYPSLYQVPASLTSVLEFTSRTRTFSAMRQMFNLPNRNAEQRALLPGEAETILDQSVGLDAYSRDNQFRSHVVEHFRFNLRRIVRMAARHGVPVIFVTPASNLRDCSPFKSEFNSEQSSATVAELNRLLVVAKEMIEQKQFSDAAEALKKFLQVEPQFADAYFLNGQIQWQLGNTDAARENFQRALIEDVCPLRALPEIIEAVKDIADELDVPCVDFVEEIGLKSEHQTPGNDWFLDHVHPTIDGHRLLAEKLLDQMIAIQLVQPTSDWNAEVMETIATRMESRLSDEDRGIALRNLSKVLGWAGKLDEAGRLSDMALELAPQDPETQLQAGIVAEDRNDLSTAEERYREATRLQPDFLAAHLNLGVALARQDRLEEAREEFRIALKLQPQSAQILANLSMVEFLLENFPAAEEYQQQAVQLAEGSERQMLLNRLSEIRQAARESQ</sequence>
<dbReference type="Pfam" id="PF13432">
    <property type="entry name" value="TPR_16"/>
    <property type="match status" value="2"/>
</dbReference>
<keyword evidence="4" id="KW-0472">Membrane</keyword>
<proteinExistence type="predicted"/>
<keyword evidence="4" id="KW-1133">Transmembrane helix</keyword>
<feature type="repeat" description="TPR" evidence="3">
    <location>
        <begin position="535"/>
        <end position="568"/>
    </location>
</feature>
<dbReference type="InterPro" id="IPR036514">
    <property type="entry name" value="SGNH_hydro_sf"/>
</dbReference>
<accession>A0A5C5WY76</accession>
<evidence type="ECO:0000256" key="1">
    <source>
        <dbReference type="ARBA" id="ARBA00022737"/>
    </source>
</evidence>
<keyword evidence="4" id="KW-0812">Transmembrane</keyword>
<gene>
    <name evidence="5" type="ORF">KOR42_27630</name>
</gene>
<dbReference type="RefSeq" id="WP_146510281.1">
    <property type="nucleotide sequence ID" value="NZ_SIHI01000003.1"/>
</dbReference>
<keyword evidence="2 3" id="KW-0802">TPR repeat</keyword>
<dbReference type="InterPro" id="IPR019734">
    <property type="entry name" value="TPR_rpt"/>
</dbReference>
<reference evidence="5 6" key="1">
    <citation type="submission" date="2019-02" db="EMBL/GenBank/DDBJ databases">
        <title>Deep-cultivation of Planctomycetes and their phenomic and genomic characterization uncovers novel biology.</title>
        <authorList>
            <person name="Wiegand S."/>
            <person name="Jogler M."/>
            <person name="Boedeker C."/>
            <person name="Pinto D."/>
            <person name="Vollmers J."/>
            <person name="Rivas-Marin E."/>
            <person name="Kohn T."/>
            <person name="Peeters S.H."/>
            <person name="Heuer A."/>
            <person name="Rast P."/>
            <person name="Oberbeckmann S."/>
            <person name="Bunk B."/>
            <person name="Jeske O."/>
            <person name="Meyerdierks A."/>
            <person name="Storesund J.E."/>
            <person name="Kallscheuer N."/>
            <person name="Luecker S."/>
            <person name="Lage O.M."/>
            <person name="Pohl T."/>
            <person name="Merkel B.J."/>
            <person name="Hornburger P."/>
            <person name="Mueller R.-W."/>
            <person name="Bruemmer F."/>
            <person name="Labrenz M."/>
            <person name="Spormann A.M."/>
            <person name="Op Den Camp H."/>
            <person name="Overmann J."/>
            <person name="Amann R."/>
            <person name="Jetten M.S.M."/>
            <person name="Mascher T."/>
            <person name="Medema M.H."/>
            <person name="Devos D.P."/>
            <person name="Kaster A.-K."/>
            <person name="Ovreas L."/>
            <person name="Rohde M."/>
            <person name="Galperin M.Y."/>
            <person name="Jogler C."/>
        </authorList>
    </citation>
    <scope>NUCLEOTIDE SEQUENCE [LARGE SCALE GENOMIC DNA]</scope>
    <source>
        <strain evidence="5 6">KOR42</strain>
    </source>
</reference>
<dbReference type="PANTHER" id="PTHR44227:SF3">
    <property type="entry name" value="PROTEIN O-MANNOSYL-TRANSFERASE TMTC4"/>
    <property type="match status" value="1"/>
</dbReference>
<organism evidence="5 6">
    <name type="scientific">Thalassoglobus neptunius</name>
    <dbReference type="NCBI Taxonomy" id="1938619"/>
    <lineage>
        <taxon>Bacteria</taxon>
        <taxon>Pseudomonadati</taxon>
        <taxon>Planctomycetota</taxon>
        <taxon>Planctomycetia</taxon>
        <taxon>Planctomycetales</taxon>
        <taxon>Planctomycetaceae</taxon>
        <taxon>Thalassoglobus</taxon>
    </lineage>
</organism>
<evidence type="ECO:0000256" key="4">
    <source>
        <dbReference type="SAM" id="Phobius"/>
    </source>
</evidence>
<comment type="caution">
    <text evidence="5">The sequence shown here is derived from an EMBL/GenBank/DDBJ whole genome shotgun (WGS) entry which is preliminary data.</text>
</comment>
<protein>
    <submittedName>
        <fullName evidence="5">Tetratricopeptide repeat protein</fullName>
    </submittedName>
</protein>
<dbReference type="EMBL" id="SIHI01000003">
    <property type="protein sequence ID" value="TWT55636.1"/>
    <property type="molecule type" value="Genomic_DNA"/>
</dbReference>
<dbReference type="GO" id="GO:0016788">
    <property type="term" value="F:hydrolase activity, acting on ester bonds"/>
    <property type="evidence" value="ECO:0007669"/>
    <property type="project" value="UniProtKB-ARBA"/>
</dbReference>
<dbReference type="PANTHER" id="PTHR44227">
    <property type="match status" value="1"/>
</dbReference>
<evidence type="ECO:0000256" key="2">
    <source>
        <dbReference type="ARBA" id="ARBA00022803"/>
    </source>
</evidence>
<name>A0A5C5WY76_9PLAN</name>
<dbReference type="SUPFAM" id="SSF48452">
    <property type="entry name" value="TPR-like"/>
    <property type="match status" value="2"/>
</dbReference>
<evidence type="ECO:0000256" key="3">
    <source>
        <dbReference type="PROSITE-ProRule" id="PRU00339"/>
    </source>
</evidence>
<evidence type="ECO:0000313" key="5">
    <source>
        <dbReference type="EMBL" id="TWT55636.1"/>
    </source>
</evidence>
<dbReference type="InterPro" id="IPR052346">
    <property type="entry name" value="O-mannosyl-transferase_TMTC"/>
</dbReference>
<keyword evidence="6" id="KW-1185">Reference proteome</keyword>
<dbReference type="PROSITE" id="PS50005">
    <property type="entry name" value="TPR"/>
    <property type="match status" value="2"/>
</dbReference>
<dbReference type="AlphaFoldDB" id="A0A5C5WY76"/>
<dbReference type="Proteomes" id="UP000317243">
    <property type="component" value="Unassembled WGS sequence"/>
</dbReference>
<dbReference type="OrthoDB" id="228932at2"/>
<dbReference type="SUPFAM" id="SSF52266">
    <property type="entry name" value="SGNH hydrolase"/>
    <property type="match status" value="1"/>
</dbReference>
<feature type="transmembrane region" description="Helical" evidence="4">
    <location>
        <begin position="21"/>
        <end position="42"/>
    </location>
</feature>
<dbReference type="Gene3D" id="3.40.50.1110">
    <property type="entry name" value="SGNH hydrolase"/>
    <property type="match status" value="1"/>
</dbReference>
<dbReference type="InterPro" id="IPR011990">
    <property type="entry name" value="TPR-like_helical_dom_sf"/>
</dbReference>
<dbReference type="SMART" id="SM00028">
    <property type="entry name" value="TPR"/>
    <property type="match status" value="5"/>
</dbReference>
<feature type="repeat" description="TPR" evidence="3">
    <location>
        <begin position="501"/>
        <end position="534"/>
    </location>
</feature>